<evidence type="ECO:0000313" key="2">
    <source>
        <dbReference type="Proteomes" id="UP000295188"/>
    </source>
</evidence>
<dbReference type="AlphaFoldDB" id="A0A4R3K5Y5"/>
<proteinExistence type="predicted"/>
<dbReference type="RefSeq" id="WP_132550146.1">
    <property type="nucleotide sequence ID" value="NZ_SMAA01000011.1"/>
</dbReference>
<reference evidence="1 2" key="1">
    <citation type="submission" date="2019-03" db="EMBL/GenBank/DDBJ databases">
        <title>Genomic Encyclopedia of Type Strains, Phase IV (KMG-IV): sequencing the most valuable type-strain genomes for metagenomic binning, comparative biology and taxonomic classification.</title>
        <authorList>
            <person name="Goeker M."/>
        </authorList>
    </citation>
    <scope>NUCLEOTIDE SEQUENCE [LARGE SCALE GENOMIC DNA]</scope>
    <source>
        <strain evidence="1 2">DSM 20467</strain>
    </source>
</reference>
<gene>
    <name evidence="1" type="ORF">EDC37_11117</name>
</gene>
<accession>A0A4R3K5Y5</accession>
<protein>
    <submittedName>
        <fullName evidence="1">Uncharacterized protein</fullName>
    </submittedName>
</protein>
<evidence type="ECO:0000313" key="1">
    <source>
        <dbReference type="EMBL" id="TCS78160.1"/>
    </source>
</evidence>
<comment type="caution">
    <text evidence="1">The sequence shown here is derived from an EMBL/GenBank/DDBJ whole genome shotgun (WGS) entry which is preliminary data.</text>
</comment>
<name>A0A4R3K5Y5_9FIRM</name>
<organism evidence="1 2">
    <name type="scientific">Pectinatus cerevisiiphilus</name>
    <dbReference type="NCBI Taxonomy" id="86956"/>
    <lineage>
        <taxon>Bacteria</taxon>
        <taxon>Bacillati</taxon>
        <taxon>Bacillota</taxon>
        <taxon>Negativicutes</taxon>
        <taxon>Selenomonadales</taxon>
        <taxon>Selenomonadaceae</taxon>
        <taxon>Pectinatus</taxon>
    </lineage>
</organism>
<dbReference type="Proteomes" id="UP000295188">
    <property type="component" value="Unassembled WGS sequence"/>
</dbReference>
<dbReference type="EMBL" id="SMAA01000011">
    <property type="protein sequence ID" value="TCS78160.1"/>
    <property type="molecule type" value="Genomic_DNA"/>
</dbReference>
<sequence length="66" mass="7837">MSNTNKTFIFNKLLHYLLAKLDAYGQRKTLSAKECCRRYDVCHKTMHKLEHGDLCSFNAKFFDYLD</sequence>
<keyword evidence="2" id="KW-1185">Reference proteome</keyword>